<accession>A0ABX7YT99</accession>
<reference evidence="1 2" key="1">
    <citation type="submission" date="2021-04" db="EMBL/GenBank/DDBJ databases">
        <title>Novel species identification of genus Shewanella.</title>
        <authorList>
            <person name="Liu G."/>
        </authorList>
    </citation>
    <scope>NUCLEOTIDE SEQUENCE [LARGE SCALE GENOMIC DNA]</scope>
    <source>
        <strain evidence="1 2">FJAT-54481</strain>
    </source>
</reference>
<sequence>MMSLFHYIDAIHQQTDFIVSQQQQDCSYKDDGITVTAIETVYRFADGVVVKHQSEQDAIEDEQLCAESWSIYTVISMPTGTAITPQRKAITNHCQEDFWLRTHRIRQIQD</sequence>
<evidence type="ECO:0000313" key="2">
    <source>
        <dbReference type="Proteomes" id="UP000679575"/>
    </source>
</evidence>
<keyword evidence="2" id="KW-1185">Reference proteome</keyword>
<protein>
    <submittedName>
        <fullName evidence="1">Uncharacterized protein</fullName>
    </submittedName>
</protein>
<organism evidence="1 2">
    <name type="scientific">Shewanella yunxiaonensis</name>
    <dbReference type="NCBI Taxonomy" id="2829809"/>
    <lineage>
        <taxon>Bacteria</taxon>
        <taxon>Pseudomonadati</taxon>
        <taxon>Pseudomonadota</taxon>
        <taxon>Gammaproteobacteria</taxon>
        <taxon>Alteromonadales</taxon>
        <taxon>Shewanellaceae</taxon>
        <taxon>Shewanella</taxon>
    </lineage>
</organism>
<gene>
    <name evidence="1" type="ORF">KDN34_15650</name>
</gene>
<name>A0ABX7YT99_9GAMM</name>
<dbReference type="EMBL" id="CP073587">
    <property type="protein sequence ID" value="QUN05600.1"/>
    <property type="molecule type" value="Genomic_DNA"/>
</dbReference>
<proteinExistence type="predicted"/>
<evidence type="ECO:0000313" key="1">
    <source>
        <dbReference type="EMBL" id="QUN05600.1"/>
    </source>
</evidence>
<dbReference type="Proteomes" id="UP000679575">
    <property type="component" value="Chromosome"/>
</dbReference>
<dbReference type="RefSeq" id="WP_212594629.1">
    <property type="nucleotide sequence ID" value="NZ_CP073587.1"/>
</dbReference>